<dbReference type="Pfam" id="PF14691">
    <property type="entry name" value="Fer4_20"/>
    <property type="match status" value="1"/>
</dbReference>
<keyword evidence="1" id="KW-0004">4Fe-4S</keyword>
<dbReference type="FunFam" id="3.30.70.20:FF:000035">
    <property type="entry name" value="Iron hydrogenase 1"/>
    <property type="match status" value="1"/>
</dbReference>
<keyword evidence="3" id="KW-0677">Repeat</keyword>
<dbReference type="SMART" id="SM00926">
    <property type="entry name" value="Molybdop_Fe4S4"/>
    <property type="match status" value="1"/>
</dbReference>
<dbReference type="GO" id="GO:0016020">
    <property type="term" value="C:membrane"/>
    <property type="evidence" value="ECO:0007669"/>
    <property type="project" value="TreeGrafter"/>
</dbReference>
<proteinExistence type="predicted"/>
<evidence type="ECO:0000256" key="4">
    <source>
        <dbReference type="ARBA" id="ARBA00023004"/>
    </source>
</evidence>
<dbReference type="GO" id="GO:0046872">
    <property type="term" value="F:metal ion binding"/>
    <property type="evidence" value="ECO:0007669"/>
    <property type="project" value="UniProtKB-KW"/>
</dbReference>
<dbReference type="Pfam" id="PF00384">
    <property type="entry name" value="Molybdopterin"/>
    <property type="match status" value="1"/>
</dbReference>
<dbReference type="PRINTS" id="PR00469">
    <property type="entry name" value="PNDRDTASEII"/>
</dbReference>
<dbReference type="PANTHER" id="PTHR43105:SF10">
    <property type="entry name" value="NADH-QUINONE OXIDOREDUCTASE SUBUNIT G"/>
    <property type="match status" value="1"/>
</dbReference>
<dbReference type="Gene3D" id="3.40.50.740">
    <property type="match status" value="1"/>
</dbReference>
<dbReference type="InterPro" id="IPR023753">
    <property type="entry name" value="FAD/NAD-binding_dom"/>
</dbReference>
<dbReference type="PANTHER" id="PTHR43105">
    <property type="entry name" value="RESPIRATORY NITRATE REDUCTASE"/>
    <property type="match status" value="1"/>
</dbReference>
<dbReference type="Gene3D" id="3.50.50.60">
    <property type="entry name" value="FAD/NAD(P)-binding domain"/>
    <property type="match status" value="2"/>
</dbReference>
<dbReference type="InterPro" id="IPR006963">
    <property type="entry name" value="Mopterin_OxRdtase_4Fe-4S_dom"/>
</dbReference>
<organism evidence="9 10">
    <name type="scientific">Candidatus Ozemobacter sibiricus</name>
    <dbReference type="NCBI Taxonomy" id="2268124"/>
    <lineage>
        <taxon>Bacteria</taxon>
        <taxon>Candidatus Ozemobacteria</taxon>
        <taxon>Candidatus Ozemobacterales</taxon>
        <taxon>Candidatus Ozemobacteraceae</taxon>
        <taxon>Candidatus Ozemobacter</taxon>
    </lineage>
</organism>
<dbReference type="Pfam" id="PF13510">
    <property type="entry name" value="Fer2_4"/>
    <property type="match status" value="1"/>
</dbReference>
<dbReference type="InterPro" id="IPR036188">
    <property type="entry name" value="FAD/NAD-bd_sf"/>
</dbReference>
<dbReference type="Gene3D" id="3.40.228.10">
    <property type="entry name" value="Dimethylsulfoxide Reductase, domain 2"/>
    <property type="match status" value="1"/>
</dbReference>
<dbReference type="Proteomes" id="UP000252355">
    <property type="component" value="Unassembled WGS sequence"/>
</dbReference>
<dbReference type="PROSITE" id="PS51669">
    <property type="entry name" value="4FE4S_MOW_BIS_MGD"/>
    <property type="match status" value="1"/>
</dbReference>
<dbReference type="Pfam" id="PF07992">
    <property type="entry name" value="Pyr_redox_2"/>
    <property type="match status" value="1"/>
</dbReference>
<evidence type="ECO:0000313" key="9">
    <source>
        <dbReference type="EMBL" id="RCK80482.1"/>
    </source>
</evidence>
<sequence length="1260" mass="135927">MSNPTQIRLTIDGRSLTAAPGQTILQVARAHGIEIPTLCYDPRLNPYGSCLLCVVEVEGQPRLALSCATEIREGMKIVTSSERIYKARKNALDMLLSNHFADCRGNCYEKCPAEVDVQGYLALASAGKYLDALELIRKTNPLPMVCGRVCVRYCEANCRRRDVDASVGVNFIKRYVADLASDHLPKPLPARPTGKRVAVVGGGPAGLTAAYYLARGGHAVTIFEAQSHLGGMLRWGIPDYRLPRDILDKEIGMILSLGVEARTRQVLGRDFTLDDLKAQKYDAIYLALGAWVAKKMRVKNEETPGVWGGIDFLRKVKQDGPPELHGHVLVVGGGNTAIDAARTALRCKAGKVSILYRRTREEMPADDIEIEDALAEGVEIKFLVAPVEVVAENGQVKALRCQEMTLGEPDESGRRRPVVKEGSDFEIPCSTIIAAIGQDSDLSGLKNERLGQIPTTKWGTIIVDEATYATSVPGVFAGGDVVTGPMAAIDAIGAGRKAAQVIDRYLETGQIKPYPREFLSKKTNLGEIPASYFAAVEKVERAHMRQSPVAERVQTFAEVDHGIPPTHVSVETSRCLSCGCSDVFTCEVKKLAGEYGVDQKRFAGKVKKYEVDLRHPFITLDPNKCILCGKCVRLCGELIGAAALGFVHRGFETIVRPSLDRPLQKTTCISCGNCIDVCPTAAIAQRLPFQKPGPWVAQPHESVCNHCGVGCGLVYHKVNDTIWYISARPAAAHVPGQICFKGRFAHEFLRSPERLREPTVGVGASRQTVHLDAALDAAVAGLQKVAATHGADSLAFIVSARATNEEIFLAQKLARQAFGCNNVSSLPALVGLGVGQPLQAATGAIASSATLADLARTELMILVNVDPDQDNPVLAFTIRQAHRRGAKLVVIGSAPTLLAETCDLWLDPRKGSSPVLLRAILAELVRQNAFLEQAVAEAANWAALRAEATLTLAEAAAATGVDEKKIAFLANLLAVAHRSVVFVAPGDSGEAHANADLQAISNLLVLGHRYGKEGSGLLLTRSAPNGQGLLDLFASPESAQNRLVGMQNPYLAGAMSLKDLRASLQAGRIKGLFVLNEDITCIPVGESLMRQTEWVVAMDLLPTGTTARAHVVLPGSAFAETDGTVTSMDRTVQAFAQVLAPPAGRTGWEILVGLWQRVLQRQPPTLQEIRQEIGRMNPHYHPIVRVGRSGSFRWNETEDGGDVLFAKGFLTEDRRPRFLTPALEIVADPERQALVADLTRSSCLTAAVAAQRQRLQAEAG</sequence>
<comment type="caution">
    <text evidence="9">The sequence shown here is derived from an EMBL/GenBank/DDBJ whole genome shotgun (WGS) entry which is preliminary data.</text>
</comment>
<evidence type="ECO:0000256" key="2">
    <source>
        <dbReference type="ARBA" id="ARBA00022723"/>
    </source>
</evidence>
<dbReference type="AlphaFoldDB" id="A0A367ZSY7"/>
<name>A0A367ZSY7_9BACT</name>
<gene>
    <name evidence="9" type="ORF">OZSIB_3228</name>
</gene>
<dbReference type="Gene3D" id="3.10.20.740">
    <property type="match status" value="1"/>
</dbReference>
<dbReference type="Gene3D" id="2.20.25.90">
    <property type="entry name" value="ADC-like domains"/>
    <property type="match status" value="1"/>
</dbReference>
<keyword evidence="2" id="KW-0479">Metal-binding</keyword>
<dbReference type="Pfam" id="PF22117">
    <property type="entry name" value="Fer4_Nqo3"/>
    <property type="match status" value="1"/>
</dbReference>
<dbReference type="GO" id="GO:0051539">
    <property type="term" value="F:4 iron, 4 sulfur cluster binding"/>
    <property type="evidence" value="ECO:0007669"/>
    <property type="project" value="UniProtKB-KW"/>
</dbReference>
<dbReference type="Gene3D" id="3.30.70.20">
    <property type="match status" value="1"/>
</dbReference>
<dbReference type="InterPro" id="IPR050123">
    <property type="entry name" value="Prok_molybdopt-oxidoreductase"/>
</dbReference>
<reference evidence="9 10" key="1">
    <citation type="submission" date="2018-05" db="EMBL/GenBank/DDBJ databases">
        <title>A metagenomic window into the 2 km-deep terrestrial subsurface aquifer revealed taxonomically and functionally diverse microbial community comprising novel uncultured bacterial lineages.</title>
        <authorList>
            <person name="Kadnikov V.V."/>
            <person name="Mardanov A.V."/>
            <person name="Beletsky A.V."/>
            <person name="Banks D."/>
            <person name="Pimenov N.V."/>
            <person name="Frank Y.A."/>
            <person name="Karnachuk O.V."/>
            <person name="Ravin N.V."/>
        </authorList>
    </citation>
    <scope>NUCLEOTIDE SEQUENCE [LARGE SCALE GENOMIC DNA]</scope>
    <source>
        <strain evidence="9">BY5</strain>
    </source>
</reference>
<evidence type="ECO:0000259" key="6">
    <source>
        <dbReference type="PROSITE" id="PS51085"/>
    </source>
</evidence>
<dbReference type="SUPFAM" id="SSF53706">
    <property type="entry name" value="Formate dehydrogenase/DMSO reductase, domains 1-3"/>
    <property type="match status" value="1"/>
</dbReference>
<keyword evidence="5" id="KW-0411">Iron-sulfur</keyword>
<evidence type="ECO:0000256" key="3">
    <source>
        <dbReference type="ARBA" id="ARBA00022737"/>
    </source>
</evidence>
<protein>
    <submittedName>
        <fullName evidence="9">Formate dehydrogenase, alpha subunit</fullName>
    </submittedName>
</protein>
<dbReference type="GO" id="GO:0022904">
    <property type="term" value="P:respiratory electron transport chain"/>
    <property type="evidence" value="ECO:0007669"/>
    <property type="project" value="TreeGrafter"/>
</dbReference>
<dbReference type="PROSITE" id="PS51085">
    <property type="entry name" value="2FE2S_FER_2"/>
    <property type="match status" value="1"/>
</dbReference>
<dbReference type="InterPro" id="IPR028261">
    <property type="entry name" value="DPD_II"/>
</dbReference>
<dbReference type="SUPFAM" id="SSF54862">
    <property type="entry name" value="4Fe-4S ferredoxins"/>
    <property type="match status" value="1"/>
</dbReference>
<feature type="domain" description="4Fe-4S ferredoxin-type" evidence="7">
    <location>
        <begin position="655"/>
        <end position="688"/>
    </location>
</feature>
<dbReference type="Pfam" id="PF04879">
    <property type="entry name" value="Molybdop_Fe4S4"/>
    <property type="match status" value="1"/>
</dbReference>
<dbReference type="InterPro" id="IPR017900">
    <property type="entry name" value="4Fe4S_Fe_S_CS"/>
</dbReference>
<keyword evidence="4" id="KW-0408">Iron</keyword>
<feature type="domain" description="4Fe-4S ferredoxin-type" evidence="7">
    <location>
        <begin position="616"/>
        <end position="647"/>
    </location>
</feature>
<evidence type="ECO:0000313" key="10">
    <source>
        <dbReference type="Proteomes" id="UP000252355"/>
    </source>
</evidence>
<dbReference type="SUPFAM" id="SSF54292">
    <property type="entry name" value="2Fe-2S ferredoxin-like"/>
    <property type="match status" value="1"/>
</dbReference>
<evidence type="ECO:0000256" key="1">
    <source>
        <dbReference type="ARBA" id="ARBA00022485"/>
    </source>
</evidence>
<dbReference type="PRINTS" id="PR00368">
    <property type="entry name" value="FADPNR"/>
</dbReference>
<evidence type="ECO:0000259" key="8">
    <source>
        <dbReference type="PROSITE" id="PS51669"/>
    </source>
</evidence>
<dbReference type="InterPro" id="IPR054351">
    <property type="entry name" value="NADH_UbQ_OxRdtase_ferredoxin"/>
</dbReference>
<dbReference type="GO" id="GO:0003954">
    <property type="term" value="F:NADH dehydrogenase activity"/>
    <property type="evidence" value="ECO:0007669"/>
    <property type="project" value="TreeGrafter"/>
</dbReference>
<dbReference type="InterPro" id="IPR036010">
    <property type="entry name" value="2Fe-2S_ferredoxin-like_sf"/>
</dbReference>
<feature type="domain" description="4Fe-4S Mo/W bis-MGD-type" evidence="8">
    <location>
        <begin position="697"/>
        <end position="753"/>
    </location>
</feature>
<dbReference type="InterPro" id="IPR017896">
    <property type="entry name" value="4Fe4S_Fe-S-bd"/>
</dbReference>
<evidence type="ECO:0000256" key="5">
    <source>
        <dbReference type="ARBA" id="ARBA00023014"/>
    </source>
</evidence>
<dbReference type="InterPro" id="IPR001041">
    <property type="entry name" value="2Fe-2S_ferredoxin-type"/>
</dbReference>
<dbReference type="PROSITE" id="PS00198">
    <property type="entry name" value="4FE4S_FER_1"/>
    <property type="match status" value="1"/>
</dbReference>
<accession>A0A367ZSY7</accession>
<dbReference type="CDD" id="cd00207">
    <property type="entry name" value="fer2"/>
    <property type="match status" value="1"/>
</dbReference>
<dbReference type="EMBL" id="QOQW01000006">
    <property type="protein sequence ID" value="RCK80482.1"/>
    <property type="molecule type" value="Genomic_DNA"/>
</dbReference>
<dbReference type="SUPFAM" id="SSF46548">
    <property type="entry name" value="alpha-helical ferredoxin"/>
    <property type="match status" value="1"/>
</dbReference>
<dbReference type="InterPro" id="IPR006656">
    <property type="entry name" value="Mopterin_OxRdtase"/>
</dbReference>
<evidence type="ECO:0000259" key="7">
    <source>
        <dbReference type="PROSITE" id="PS51379"/>
    </source>
</evidence>
<feature type="domain" description="2Fe-2S ferredoxin-type" evidence="6">
    <location>
        <begin position="5"/>
        <end position="83"/>
    </location>
</feature>
<dbReference type="FunFam" id="3.10.20.740:FF:000003">
    <property type="entry name" value="Formate dehydrogenase subunit alpha"/>
    <property type="match status" value="1"/>
</dbReference>
<dbReference type="SUPFAM" id="SSF51971">
    <property type="entry name" value="Nucleotide-binding domain"/>
    <property type="match status" value="2"/>
</dbReference>
<dbReference type="PROSITE" id="PS51379">
    <property type="entry name" value="4FE4S_FER_2"/>
    <property type="match status" value="2"/>
</dbReference>